<comment type="caution">
    <text evidence="6">The sequence shown here is derived from an EMBL/GenBank/DDBJ whole genome shotgun (WGS) entry which is preliminary data.</text>
</comment>
<dbReference type="EMBL" id="SUME01000005">
    <property type="protein sequence ID" value="TJZ60127.1"/>
    <property type="molecule type" value="Genomic_DNA"/>
</dbReference>
<feature type="transmembrane region" description="Helical" evidence="4">
    <location>
        <begin position="6"/>
        <end position="26"/>
    </location>
</feature>
<dbReference type="InterPro" id="IPR018062">
    <property type="entry name" value="HTH_AraC-typ_CS"/>
</dbReference>
<evidence type="ECO:0000256" key="1">
    <source>
        <dbReference type="ARBA" id="ARBA00023015"/>
    </source>
</evidence>
<dbReference type="RefSeq" id="WP_136902067.1">
    <property type="nucleotide sequence ID" value="NZ_SUME01000005.1"/>
</dbReference>
<feature type="transmembrane region" description="Helical" evidence="4">
    <location>
        <begin position="124"/>
        <end position="144"/>
    </location>
</feature>
<evidence type="ECO:0000313" key="7">
    <source>
        <dbReference type="Proteomes" id="UP000306808"/>
    </source>
</evidence>
<dbReference type="PROSITE" id="PS00041">
    <property type="entry name" value="HTH_ARAC_FAMILY_1"/>
    <property type="match status" value="1"/>
</dbReference>
<evidence type="ECO:0000256" key="4">
    <source>
        <dbReference type="SAM" id="Phobius"/>
    </source>
</evidence>
<reference evidence="6 7" key="1">
    <citation type="submission" date="2019-04" db="EMBL/GenBank/DDBJ databases">
        <title>Sphingobacterium olei sp. nov., isolated from oil-contaminated soil.</title>
        <authorList>
            <person name="Liu B."/>
        </authorList>
    </citation>
    <scope>NUCLEOTIDE SEQUENCE [LARGE SCALE GENOMIC DNA]</scope>
    <source>
        <strain evidence="6 7">HAL-9</strain>
    </source>
</reference>
<gene>
    <name evidence="6" type="ORF">FAZ15_14700</name>
</gene>
<dbReference type="PROSITE" id="PS01124">
    <property type="entry name" value="HTH_ARAC_FAMILY_2"/>
    <property type="match status" value="1"/>
</dbReference>
<feature type="transmembrane region" description="Helical" evidence="4">
    <location>
        <begin position="156"/>
        <end position="176"/>
    </location>
</feature>
<name>A0A4U0NZ08_9SPHI</name>
<organism evidence="6 7">
    <name type="scientific">Sphingobacterium olei</name>
    <dbReference type="NCBI Taxonomy" id="2571155"/>
    <lineage>
        <taxon>Bacteria</taxon>
        <taxon>Pseudomonadati</taxon>
        <taxon>Bacteroidota</taxon>
        <taxon>Sphingobacteriia</taxon>
        <taxon>Sphingobacteriales</taxon>
        <taxon>Sphingobacteriaceae</taxon>
        <taxon>Sphingobacterium</taxon>
    </lineage>
</organism>
<feature type="transmembrane region" description="Helical" evidence="4">
    <location>
        <begin position="33"/>
        <end position="51"/>
    </location>
</feature>
<feature type="transmembrane region" description="Helical" evidence="4">
    <location>
        <begin position="92"/>
        <end position="112"/>
    </location>
</feature>
<keyword evidence="4" id="KW-0812">Transmembrane</keyword>
<dbReference type="InterPro" id="IPR009057">
    <property type="entry name" value="Homeodomain-like_sf"/>
</dbReference>
<dbReference type="Pfam" id="PF12833">
    <property type="entry name" value="HTH_18"/>
    <property type="match status" value="1"/>
</dbReference>
<keyword evidence="4" id="KW-0472">Membrane</keyword>
<evidence type="ECO:0000313" key="6">
    <source>
        <dbReference type="EMBL" id="TJZ60127.1"/>
    </source>
</evidence>
<evidence type="ECO:0000256" key="2">
    <source>
        <dbReference type="ARBA" id="ARBA00023125"/>
    </source>
</evidence>
<keyword evidence="7" id="KW-1185">Reference proteome</keyword>
<keyword evidence="2" id="KW-0238">DNA-binding</keyword>
<evidence type="ECO:0000259" key="5">
    <source>
        <dbReference type="PROSITE" id="PS01124"/>
    </source>
</evidence>
<keyword evidence="1" id="KW-0805">Transcription regulation</keyword>
<evidence type="ECO:0000256" key="3">
    <source>
        <dbReference type="ARBA" id="ARBA00023163"/>
    </source>
</evidence>
<feature type="domain" description="HTH araC/xylS-type" evidence="5">
    <location>
        <begin position="249"/>
        <end position="355"/>
    </location>
</feature>
<dbReference type="PANTHER" id="PTHR43280:SF2">
    <property type="entry name" value="HTH-TYPE TRANSCRIPTIONAL REGULATOR EXSA"/>
    <property type="match status" value="1"/>
</dbReference>
<dbReference type="Gene3D" id="1.10.10.60">
    <property type="entry name" value="Homeodomain-like"/>
    <property type="match status" value="1"/>
</dbReference>
<dbReference type="Proteomes" id="UP000306808">
    <property type="component" value="Unassembled WGS sequence"/>
</dbReference>
<dbReference type="OrthoDB" id="5492415at2"/>
<dbReference type="GO" id="GO:0043565">
    <property type="term" value="F:sequence-specific DNA binding"/>
    <property type="evidence" value="ECO:0007669"/>
    <property type="project" value="InterPro"/>
</dbReference>
<dbReference type="AlphaFoldDB" id="A0A4U0NZ08"/>
<accession>A0A4U0NZ08</accession>
<proteinExistence type="predicted"/>
<dbReference type="PANTHER" id="PTHR43280">
    <property type="entry name" value="ARAC-FAMILY TRANSCRIPTIONAL REGULATOR"/>
    <property type="match status" value="1"/>
</dbReference>
<protein>
    <submittedName>
        <fullName evidence="6">Helix-turn-helix domain-containing protein</fullName>
    </submittedName>
</protein>
<sequence>MVIWFLYAAIFIIALLGIHLSSLIVAPSRLDKVIRAFLVLAGVHIVHAALFRDVFVGLKYVDRGAPFGLLYGPLLFYAYYAAKNNALSLKTVIWHALPFIFGLLAYSCFLIFRQFRMEYDRSYYVILYGLMALSWLVYPIVVVLSDNRTQANSKWIYRYAVVILLILAAFMLPLVITGIVQGRRASSSTSGFVIFFSMFVGVCLAYFYQLHQLLGNKGPASQGVVQKEESGLLSEHSLADDPVDTAKFQRYYGRIETYLQHERYLDPEFTIGGMIRELRLPKPIVTAFFVEEYNCSVKQGINSLRINRACELLEKEILQYSMEELAIKCGFKSRASFYRNFNQEKECTPLEYRDNYLFKKRRNA</sequence>
<dbReference type="SMART" id="SM00342">
    <property type="entry name" value="HTH_ARAC"/>
    <property type="match status" value="1"/>
</dbReference>
<feature type="transmembrane region" description="Helical" evidence="4">
    <location>
        <begin position="188"/>
        <end position="208"/>
    </location>
</feature>
<feature type="transmembrane region" description="Helical" evidence="4">
    <location>
        <begin position="63"/>
        <end position="80"/>
    </location>
</feature>
<dbReference type="GO" id="GO:0003700">
    <property type="term" value="F:DNA-binding transcription factor activity"/>
    <property type="evidence" value="ECO:0007669"/>
    <property type="project" value="InterPro"/>
</dbReference>
<dbReference type="SUPFAM" id="SSF46689">
    <property type="entry name" value="Homeodomain-like"/>
    <property type="match status" value="1"/>
</dbReference>
<keyword evidence="3" id="KW-0804">Transcription</keyword>
<dbReference type="InterPro" id="IPR018060">
    <property type="entry name" value="HTH_AraC"/>
</dbReference>
<keyword evidence="4" id="KW-1133">Transmembrane helix</keyword>